<comment type="caution">
    <text evidence="1">The sequence shown here is derived from an EMBL/GenBank/DDBJ whole genome shotgun (WGS) entry which is preliminary data.</text>
</comment>
<evidence type="ECO:0000313" key="1">
    <source>
        <dbReference type="EMBL" id="MFB9752528.1"/>
    </source>
</evidence>
<evidence type="ECO:0000313" key="2">
    <source>
        <dbReference type="Proteomes" id="UP001589619"/>
    </source>
</evidence>
<keyword evidence="2" id="KW-1185">Reference proteome</keyword>
<dbReference type="InterPro" id="IPR010144">
    <property type="entry name" value="CRISPR-assoc_prot_Csd1-typ"/>
</dbReference>
<accession>A0ABV5VWT4</accession>
<sequence>MILQSLYQRYMDLAKDPSSGVSPLYFSAGKVSYLLEIEPDGSLLQVTDIRMKQGKKMVPQLLVVPEQSSRSSGIAPYFLSDKAEYLLGHYSVVPDEKIAEKKKTDALRKFEASRQLARDVLQYAKESEKKLAVVRAMLAFYDLWDPERVREHPQLQHIMNDLDKGIDTNMAFRLCTQHARIDEADAVRTAWIVSRQQADAESDYNSQCLLTGESNVPIARTHDKIKGIRNAQSAGASLVSFNFHSAESYGKDSMQSYNSPVGRTAMFGYTTALNHLLSSPRNRMWIGDMTVVFWSGQATDAEQIEASFAAYFDSQPEPVEDTQLTEQVQDILKRARNGARLDSDMVPQGNTPFFIMGLSPNNARVAVRFFWQGNFGELVSRLGRHVADLALAGYEEHHLKTPTIYRILAETMRVGGDGRKVGEGPPSIIGGELLRAVIQGKAYPLSLFTMIINRIRADGTVNHLRVSIVKAYLSRYSRIFRNDHLKEELTVELNSQAQEPAYRLGRLFAVLEKAQQEAASGKLNATIKDRYFGAASSNPGAVFPILLKLSQHHMSKSRYGDFRDREVQEILQEVHSFPAHLDLQRQGVFVLGYYHQKQHFASQIKAAAEAKQEAAAAAEAAQ</sequence>
<dbReference type="Pfam" id="PF09709">
    <property type="entry name" value="Cas_Csd1"/>
    <property type="match status" value="1"/>
</dbReference>
<name>A0ABV5VWT4_9BACL</name>
<gene>
    <name evidence="1" type="primary">cas8c</name>
    <name evidence="1" type="ORF">ACFFNY_13260</name>
</gene>
<organism evidence="1 2">
    <name type="scientific">Paenibacillus hodogayensis</name>
    <dbReference type="NCBI Taxonomy" id="279208"/>
    <lineage>
        <taxon>Bacteria</taxon>
        <taxon>Bacillati</taxon>
        <taxon>Bacillota</taxon>
        <taxon>Bacilli</taxon>
        <taxon>Bacillales</taxon>
        <taxon>Paenibacillaceae</taxon>
        <taxon>Paenibacillus</taxon>
    </lineage>
</organism>
<reference evidence="1 2" key="1">
    <citation type="submission" date="2024-09" db="EMBL/GenBank/DDBJ databases">
        <authorList>
            <person name="Sun Q."/>
            <person name="Mori K."/>
        </authorList>
    </citation>
    <scope>NUCLEOTIDE SEQUENCE [LARGE SCALE GENOMIC DNA]</scope>
    <source>
        <strain evidence="1 2">JCM 12520</strain>
    </source>
</reference>
<proteinExistence type="predicted"/>
<dbReference type="NCBIfam" id="TIGR01863">
    <property type="entry name" value="cas_Csd1"/>
    <property type="match status" value="1"/>
</dbReference>
<dbReference type="EMBL" id="JBHMAG010000010">
    <property type="protein sequence ID" value="MFB9752528.1"/>
    <property type="molecule type" value="Genomic_DNA"/>
</dbReference>
<dbReference type="Proteomes" id="UP001589619">
    <property type="component" value="Unassembled WGS sequence"/>
</dbReference>
<dbReference type="CDD" id="cd09757">
    <property type="entry name" value="Cas8c_I-C"/>
    <property type="match status" value="1"/>
</dbReference>
<dbReference type="RefSeq" id="WP_344903967.1">
    <property type="nucleotide sequence ID" value="NZ_BAAAYO010000001.1"/>
</dbReference>
<protein>
    <submittedName>
        <fullName evidence="1">Type I-C CRISPR-associated protein Cas8c/Csd1</fullName>
    </submittedName>
</protein>